<gene>
    <name evidence="3" type="ORF">GCM10023175_23370</name>
</gene>
<keyword evidence="2" id="KW-0472">Membrane</keyword>
<feature type="region of interest" description="Disordered" evidence="1">
    <location>
        <begin position="164"/>
        <end position="185"/>
    </location>
</feature>
<accession>A0ABP8RQM4</accession>
<dbReference type="Proteomes" id="UP001501598">
    <property type="component" value="Unassembled WGS sequence"/>
</dbReference>
<protein>
    <recommendedName>
        <fullName evidence="5">MFS transporter</fullName>
    </recommendedName>
</protein>
<evidence type="ECO:0000313" key="3">
    <source>
        <dbReference type="EMBL" id="GAA4544718.1"/>
    </source>
</evidence>
<feature type="transmembrane region" description="Helical" evidence="2">
    <location>
        <begin position="74"/>
        <end position="95"/>
    </location>
</feature>
<proteinExistence type="predicted"/>
<organism evidence="3 4">
    <name type="scientific">Pseudonocardia xishanensis</name>
    <dbReference type="NCBI Taxonomy" id="630995"/>
    <lineage>
        <taxon>Bacteria</taxon>
        <taxon>Bacillati</taxon>
        <taxon>Actinomycetota</taxon>
        <taxon>Actinomycetes</taxon>
        <taxon>Pseudonocardiales</taxon>
        <taxon>Pseudonocardiaceae</taxon>
        <taxon>Pseudonocardia</taxon>
    </lineage>
</organism>
<comment type="caution">
    <text evidence="3">The sequence shown here is derived from an EMBL/GenBank/DDBJ whole genome shotgun (WGS) entry which is preliminary data.</text>
</comment>
<evidence type="ECO:0000256" key="1">
    <source>
        <dbReference type="SAM" id="MobiDB-lite"/>
    </source>
</evidence>
<reference evidence="4" key="1">
    <citation type="journal article" date="2019" name="Int. J. Syst. Evol. Microbiol.">
        <title>The Global Catalogue of Microorganisms (GCM) 10K type strain sequencing project: providing services to taxonomists for standard genome sequencing and annotation.</title>
        <authorList>
            <consortium name="The Broad Institute Genomics Platform"/>
            <consortium name="The Broad Institute Genome Sequencing Center for Infectious Disease"/>
            <person name="Wu L."/>
            <person name="Ma J."/>
        </authorList>
    </citation>
    <scope>NUCLEOTIDE SEQUENCE [LARGE SCALE GENOMIC DNA]</scope>
    <source>
        <strain evidence="4">JCM 17906</strain>
    </source>
</reference>
<keyword evidence="4" id="KW-1185">Reference proteome</keyword>
<sequence length="185" mass="19148">MSSRIRPSGVVRNARSVPGSVLRAAVLACLATLLTALGHLAGGGTLPDLALLVVLFPLLAVVVTALAERVRGRLGVLAVLGGGQLVLHELLVLLGHDHGGSVGGPRMLLMHAAATLCAGLLLQHVDRLLAALGRALARVVPRRIPPPRVEMPLPVRAVPATGVRRRAAVGTPRRRGPPVPVALRP</sequence>
<keyword evidence="2" id="KW-0812">Transmembrane</keyword>
<keyword evidence="2" id="KW-1133">Transmembrane helix</keyword>
<feature type="transmembrane region" description="Helical" evidence="2">
    <location>
        <begin position="21"/>
        <end position="43"/>
    </location>
</feature>
<evidence type="ECO:0008006" key="5">
    <source>
        <dbReference type="Google" id="ProtNLM"/>
    </source>
</evidence>
<feature type="transmembrane region" description="Helical" evidence="2">
    <location>
        <begin position="49"/>
        <end position="67"/>
    </location>
</feature>
<dbReference type="EMBL" id="BAABGT010000029">
    <property type="protein sequence ID" value="GAA4544718.1"/>
    <property type="molecule type" value="Genomic_DNA"/>
</dbReference>
<feature type="transmembrane region" description="Helical" evidence="2">
    <location>
        <begin position="107"/>
        <end position="125"/>
    </location>
</feature>
<feature type="compositionally biased region" description="Basic residues" evidence="1">
    <location>
        <begin position="164"/>
        <end position="176"/>
    </location>
</feature>
<name>A0ABP8RQM4_9PSEU</name>
<dbReference type="RefSeq" id="WP_345415901.1">
    <property type="nucleotide sequence ID" value="NZ_BAABGT010000029.1"/>
</dbReference>
<evidence type="ECO:0000313" key="4">
    <source>
        <dbReference type="Proteomes" id="UP001501598"/>
    </source>
</evidence>
<evidence type="ECO:0000256" key="2">
    <source>
        <dbReference type="SAM" id="Phobius"/>
    </source>
</evidence>